<proteinExistence type="inferred from homology"/>
<dbReference type="EMBL" id="AJWK01024919">
    <property type="status" value="NOT_ANNOTATED_CDS"/>
    <property type="molecule type" value="Genomic_DNA"/>
</dbReference>
<comment type="similarity">
    <text evidence="1">Belongs to the leprecan family.</text>
</comment>
<dbReference type="InterPro" id="IPR011032">
    <property type="entry name" value="GroES-like_sf"/>
</dbReference>
<dbReference type="EMBL" id="AJWK01024921">
    <property type="status" value="NOT_ANNOTATED_CDS"/>
    <property type="molecule type" value="Genomic_DNA"/>
</dbReference>
<organism evidence="5 6">
    <name type="scientific">Lutzomyia longipalpis</name>
    <name type="common">Sand fly</name>
    <dbReference type="NCBI Taxonomy" id="7200"/>
    <lineage>
        <taxon>Eukaryota</taxon>
        <taxon>Metazoa</taxon>
        <taxon>Ecdysozoa</taxon>
        <taxon>Arthropoda</taxon>
        <taxon>Hexapoda</taxon>
        <taxon>Insecta</taxon>
        <taxon>Pterygota</taxon>
        <taxon>Neoptera</taxon>
        <taxon>Endopterygota</taxon>
        <taxon>Diptera</taxon>
        <taxon>Nematocera</taxon>
        <taxon>Psychodoidea</taxon>
        <taxon>Psychodidae</taxon>
        <taxon>Lutzomyia</taxon>
        <taxon>Lutzomyia</taxon>
    </lineage>
</organism>
<dbReference type="SUPFAM" id="SSF50129">
    <property type="entry name" value="GroES-like"/>
    <property type="match status" value="1"/>
</dbReference>
<dbReference type="VEuPathDB" id="VectorBase:LLOJ007509"/>
<dbReference type="InterPro" id="IPR020841">
    <property type="entry name" value="PKS_Beta-ketoAc_synthase_dom"/>
</dbReference>
<dbReference type="GO" id="GO:0005783">
    <property type="term" value="C:endoplasmic reticulum"/>
    <property type="evidence" value="ECO:0007669"/>
    <property type="project" value="TreeGrafter"/>
</dbReference>
<dbReference type="Gene3D" id="3.40.47.10">
    <property type="match status" value="2"/>
</dbReference>
<dbReference type="EMBL" id="AJWK01024922">
    <property type="status" value="NOT_ANNOTATED_CDS"/>
    <property type="molecule type" value="Genomic_DNA"/>
</dbReference>
<sequence length="2489" mass="284456">MFLPEVFLKVPEKPGKVREKDPPDAAESGDVGDDQGTFVDYYLVGNTAYLQNDYSICSYFFEKAIMEYRDYANVVATCRIGCVYETNDGKPLYEENPENLQFFDWIEVFLKVPEKPGKVREKDPPDAAESGDVGDDQGTFVDYYLVGNTAYLQNDYSICSYFFEKAIMEYRDYANVVATCRIGCVYETNDGKPLYEENPENLHFYDWIVRKTLCLKKCLFRDLPKKYRFFEVNDAFREIFHSRKPYEYLQLCHYKNNEIEKAVAAAATVLAMFPEHKLSLSNLKYYTTLPEFHVDFLKDEEAKKFAAFYQKGMDLYRESRWMESIEQLEMSLKMFLREENMCRAFCEGSFNQGWYPDFITSTANHFTYSLRCKKNCTIDMSIVGTQKYPDVLPSHYEYLQFAYFNVGNIEEAIKCTVTYLMFFPDNQMMQENLNFYRNHPEAKEEFFIERNKPEKMVLSKGSSDLTARCCALDPGDEIVISGIAGQFPNSDSMNEFAKNLYEKAELLENMESLWKELFPEMPEKFGQTSNVRKFDATFFGVHYKQAHLMDPSLRFILECAYQTILDAGIHPSMFRGSRTGVFIGSTFLDMDKIFYIDKIVGGGFAITGSRDARKFDATFFGVHYKQADLMDVAVRFMIECAYEAMLDAGIHPAGLRNTRTANLMAVQAMSFTGGNSHVLLESVAKDKVNKGIPDDDLPRVITWSGRTEDGVNEIFDYMCSQPLDAEFVALVHETQVETASNNIFRGYGVFQKGADALGKIYMNGIDFRMQNLYPPVEFPVSRGTPMIAPHIHWDHTTDWYVPPFSYEYGFKSGRRFVKVNPELPEFSFISHHVIDVSGYIKSLEPETTLIDFPEESNLDFPILQAKEFYRELYLRGYQYRETFQLVSEGRSDGSEGKVMFRNNWTAAFESLLQIFTIGQDTRDLLVPKFIKSIRIRPQDFLKAVNENAGKINVKVSKALKVITGDGIEVADVRMKILRKSQHEGVAVSEYTKFIPHLPTPEMSTLNAARVCVQSFLDSSIRGKLKIVEVDACEGSNEILSHFAAAVNDLPNVSGLLVFLSARPLTIRGVHVEAGKLSSMQKCSIIIGKRCFHAGGFLEDALRCLVDGGYLISREEKCLDVKTIIPPSELSMILYFPTECETLVVWRKSSRKILPNTTVLEVTGNLDEDWLHKVHDSAKHGQVTLVSPRDSNFGITGLVNMLRKKIPHQTISCFSIEDRKFGDSTYRKQVKLSLATNVYSDGRWGSFRQLKLIEKVNQEATSKASFVEFIAPNAELKWTMGNVGDTCPGKRMIKTISCFSIEDRKFGDSTYRKQVKLSLATNVYSDGRWGSFRQLKLIEKVNQEATSKASFVEFIAPNAELKWTMGNVGDKCPGKRMIKVMYCGLNVRDREILKGEYPVEEMKLPRHETGMVLGSEFVGIDENGKRWMGVVHHAVEIDGIFRDDYEDREDIIKLMQQDIERGVVQPISSTIFKANNVNEAFDFYTGNSHMGKVLLKVRERETSKVSLPITISPRFSANEGSSYIIFGGLDGFGFEFADWLVIRGAMKLVLTSHGGNLTNYQLYRMRLWQSYGVQILYKLENQGTRSECLELIELAGKLGPVAGIFNASLCREYDRDDYFDGTEAEISVHPVKNFDELSRKLCPNLLYFVIFVRRSQDGAEIELCRAEMTISAIEKITEERCEHGLPGKVIHWGSLEGKNPPAGVLKQKTFSCLAEIDKLLFSRETILKHTILDKMSPRELNILDTVKRGMDITEIKCLDVPVRSLAYNYDMILNLKRQILKDFDLSFTTLNFQTLTCRQLLAIERERARENEGHLILANDTKPRGLEMLLQHLMDVNSTTERRITRIPSRDRSTEYKSCVVFIPGLVEILETDLAYLSLNIALPVFSLHITEDIGLLSIPELAKAIYPDIKRDALKTSEAFYLVSYSFGVYLTLESECLELIELAGKLGPVAGIFNASLCREYDRDDYFDGTEAEISVHPVKNFDELSRKLCPNLLYFVIFVRRSQDGAEIELCRAEMTISAIEKITEERCEHGLPGKVIHWGSLEGKNPPAGVLKQKTFSCLAEIDKLLFSRETILKHTILDKMSPRELNILDTVKRGMDITEIKCLDVPVRSLAYNYDMILNLKRQILKDFDLSFTTLNFQTLTCRQLLAIERERARENEGHLILANDTKPRGLEMLLQHLMDVNSTTERRITRIPSRDRSTEYKSCVVFIPGLVEILETDLAYLSLNIALPVFSLHITEDIGLLSIPELAKAIYPTIIVQLKFLISCFIKQDIKRDALKTSEAFYLVSYSFGVYLTLELATLLEADGIPGQILLIDGAPDFFRQLLTDQLEDEYTDEDVEDLIVRNVLRIVFPDENPRELWPKCDVLSWRERVEKLVDVCRNQYVYTDVYIRYIADFLHQGIRHILNGTGKIAPISTPITLVRPTDVSVVDIERDYGMAKLTKGKFQLRFIDGDHATMLRNRSLMKIINEFDPRLKANRDFEDYMDI</sequence>
<dbReference type="EMBL" id="AJWK01024920">
    <property type="status" value="NOT_ANNOTATED_CDS"/>
    <property type="molecule type" value="Genomic_DNA"/>
</dbReference>
<reference evidence="5" key="1">
    <citation type="submission" date="2020-05" db="UniProtKB">
        <authorList>
            <consortium name="EnsemblMetazoa"/>
        </authorList>
    </citation>
    <scope>IDENTIFICATION</scope>
    <source>
        <strain evidence="5">Jacobina</strain>
    </source>
</reference>
<dbReference type="InterPro" id="IPR032821">
    <property type="entry name" value="PKS_assoc"/>
</dbReference>
<dbReference type="Pfam" id="PF21149">
    <property type="entry name" value="FAS_pseudo-KR"/>
    <property type="match status" value="1"/>
</dbReference>
<dbReference type="SMART" id="SM00825">
    <property type="entry name" value="PKS_KS"/>
    <property type="match status" value="1"/>
</dbReference>
<keyword evidence="3" id="KW-0325">Glycoprotein</keyword>
<dbReference type="SUPFAM" id="SSF53474">
    <property type="entry name" value="alpha/beta-Hydrolases"/>
    <property type="match status" value="1"/>
</dbReference>
<dbReference type="Gene3D" id="1.25.40.10">
    <property type="entry name" value="Tetratricopeptide repeat domain"/>
    <property type="match status" value="2"/>
</dbReference>
<dbReference type="Gene3D" id="3.90.180.10">
    <property type="entry name" value="Medium-chain alcohol dehydrogenases, catalytic domain"/>
    <property type="match status" value="2"/>
</dbReference>
<dbReference type="GO" id="GO:0005518">
    <property type="term" value="F:collagen binding"/>
    <property type="evidence" value="ECO:0007669"/>
    <property type="project" value="TreeGrafter"/>
</dbReference>
<protein>
    <recommendedName>
        <fullName evidence="4">Ketosynthase family 3 (KS3) domain-containing protein</fullName>
    </recommendedName>
</protein>
<dbReference type="InterPro" id="IPR056585">
    <property type="entry name" value="Leprecan_dom"/>
</dbReference>
<dbReference type="Pfam" id="PF00109">
    <property type="entry name" value="ketoacyl-synt"/>
    <property type="match status" value="1"/>
</dbReference>
<keyword evidence="2" id="KW-0732">Signal</keyword>
<dbReference type="InterPro" id="IPR013968">
    <property type="entry name" value="PKS_KR"/>
</dbReference>
<dbReference type="VEuPathDB" id="VectorBase:LLONM1_010868"/>
<dbReference type="InterPro" id="IPR029058">
    <property type="entry name" value="AB_hydrolase_fold"/>
</dbReference>
<dbReference type="SUPFAM" id="SSF53901">
    <property type="entry name" value="Thiolase-like"/>
    <property type="match status" value="2"/>
</dbReference>
<dbReference type="VEuPathDB" id="VectorBase:LLONM1_002407"/>
<evidence type="ECO:0000256" key="1">
    <source>
        <dbReference type="ARBA" id="ARBA00006487"/>
    </source>
</evidence>
<dbReference type="Gene3D" id="3.30.70.3290">
    <property type="match status" value="1"/>
</dbReference>
<dbReference type="VEuPathDB" id="VectorBase:LLONM1_002454"/>
<dbReference type="InterPro" id="IPR011990">
    <property type="entry name" value="TPR-like_helical_dom_sf"/>
</dbReference>
<dbReference type="GO" id="GO:0016746">
    <property type="term" value="F:acyltransferase activity"/>
    <property type="evidence" value="ECO:0007669"/>
    <property type="project" value="InterPro"/>
</dbReference>
<dbReference type="GO" id="GO:0030199">
    <property type="term" value="P:collagen fibril organization"/>
    <property type="evidence" value="ECO:0007669"/>
    <property type="project" value="TreeGrafter"/>
</dbReference>
<dbReference type="Pfam" id="PF16197">
    <property type="entry name" value="KAsynt_C_assoc"/>
    <property type="match status" value="1"/>
</dbReference>
<dbReference type="InterPro" id="IPR042104">
    <property type="entry name" value="PKS_dehydratase_sf"/>
</dbReference>
<dbReference type="VEuPathDB" id="VectorBase:LLONM1_000138"/>
<evidence type="ECO:0000313" key="6">
    <source>
        <dbReference type="Proteomes" id="UP000092461"/>
    </source>
</evidence>
<evidence type="ECO:0000256" key="2">
    <source>
        <dbReference type="ARBA" id="ARBA00022729"/>
    </source>
</evidence>
<dbReference type="EMBL" id="AJWK01024918">
    <property type="status" value="NOT_ANNOTATED_CDS"/>
    <property type="molecule type" value="Genomic_DNA"/>
</dbReference>
<dbReference type="Gene3D" id="3.40.50.1820">
    <property type="entry name" value="alpha/beta hydrolase"/>
    <property type="match status" value="1"/>
</dbReference>
<name>A0A1B0CRL1_LUTLO</name>
<evidence type="ECO:0000259" key="4">
    <source>
        <dbReference type="SMART" id="SM00825"/>
    </source>
</evidence>
<keyword evidence="6" id="KW-1185">Reference proteome</keyword>
<accession>A0A1B0CRL1</accession>
<dbReference type="Gene3D" id="3.10.129.110">
    <property type="entry name" value="Polyketide synthase dehydratase"/>
    <property type="match status" value="1"/>
</dbReference>
<dbReference type="InterPro" id="IPR014030">
    <property type="entry name" value="Ketoacyl_synth_N"/>
</dbReference>
<dbReference type="InterPro" id="IPR016039">
    <property type="entry name" value="Thiolase-like"/>
</dbReference>
<dbReference type="PANTHER" id="PTHR13986:SF8">
    <property type="entry name" value="PROLYL 3-HYDROXYLASE 1-LIKE PROTEIN"/>
    <property type="match status" value="1"/>
</dbReference>
<feature type="domain" description="Ketosynthase family 3 (KS3)" evidence="4">
    <location>
        <begin position="478"/>
        <end position="685"/>
    </location>
</feature>
<evidence type="ECO:0000313" key="5">
    <source>
        <dbReference type="EnsemblMetazoa" id="LLOJ007509-PA"/>
    </source>
</evidence>
<dbReference type="Pfam" id="PF23557">
    <property type="entry name" value="TPR_leprecan"/>
    <property type="match status" value="1"/>
</dbReference>
<dbReference type="EnsemblMetazoa" id="LLOJ007509-RA">
    <property type="protein sequence ID" value="LLOJ007509-PA"/>
    <property type="gene ID" value="LLOJ007509"/>
</dbReference>
<dbReference type="Pfam" id="PF08659">
    <property type="entry name" value="KR"/>
    <property type="match status" value="1"/>
</dbReference>
<dbReference type="Proteomes" id="UP000092461">
    <property type="component" value="Unassembled WGS sequence"/>
</dbReference>
<dbReference type="SUPFAM" id="SSF48452">
    <property type="entry name" value="TPR-like"/>
    <property type="match status" value="1"/>
</dbReference>
<dbReference type="InterPro" id="IPR049391">
    <property type="entry name" value="FAS_pseudo-KR"/>
</dbReference>
<dbReference type="PANTHER" id="PTHR13986">
    <property type="entry name" value="PROTEIN LYSINE HYDROXYLATION COMPLEX COMPONENT"/>
    <property type="match status" value="1"/>
</dbReference>
<evidence type="ECO:0000256" key="3">
    <source>
        <dbReference type="ARBA" id="ARBA00023180"/>
    </source>
</evidence>
<dbReference type="Gene3D" id="3.40.50.720">
    <property type="entry name" value="NAD(P)-binding Rossmann-like Domain"/>
    <property type="match status" value="4"/>
</dbReference>
<dbReference type="InterPro" id="IPR052284">
    <property type="entry name" value="Collagen_mod_leprecan"/>
</dbReference>